<name>A0A1W2DVN3_9PSEU</name>
<evidence type="ECO:0000313" key="2">
    <source>
        <dbReference type="Proteomes" id="UP000192840"/>
    </source>
</evidence>
<gene>
    <name evidence="1" type="ORF">SAMN05660733_03283</name>
</gene>
<accession>A0A1W2DVN3</accession>
<dbReference type="STRING" id="40571.SAMN05660733_03283"/>
<evidence type="ECO:0000313" key="1">
    <source>
        <dbReference type="EMBL" id="SMD01096.1"/>
    </source>
</evidence>
<dbReference type="EMBL" id="FWYC01000008">
    <property type="protein sequence ID" value="SMD01096.1"/>
    <property type="molecule type" value="Genomic_DNA"/>
</dbReference>
<reference evidence="2" key="1">
    <citation type="submission" date="2017-04" db="EMBL/GenBank/DDBJ databases">
        <authorList>
            <person name="Varghese N."/>
            <person name="Submissions S."/>
        </authorList>
    </citation>
    <scope>NUCLEOTIDE SEQUENCE [LARGE SCALE GENOMIC DNA]</scope>
    <source>
        <strain evidence="2">DSM 44073</strain>
    </source>
</reference>
<organism evidence="1 2">
    <name type="scientific">Lentzea albidocapillata</name>
    <dbReference type="NCBI Taxonomy" id="40571"/>
    <lineage>
        <taxon>Bacteria</taxon>
        <taxon>Bacillati</taxon>
        <taxon>Actinomycetota</taxon>
        <taxon>Actinomycetes</taxon>
        <taxon>Pseudonocardiales</taxon>
        <taxon>Pseudonocardiaceae</taxon>
        <taxon>Lentzea</taxon>
    </lineage>
</organism>
<proteinExistence type="predicted"/>
<sequence>MTSGPPPFIVSTTTEGGDVEPFRLLHPDLVPQRRESLRHAASMLVQMGLDDTVLSASPVHQRLARVVLASSGVIEWTPGYWAQDSCLDEGFGVVRVGGDRGGVFLSGVLIAYLDVLENAARMGTSIPEDSWRTLLWAPTALFDHVLRRPQVGMTVVTPGCGTENLPLERTQAGQRLYLALMQAVRFAVSGVVRAQDDCPLAEDCVTLATACLRAAEVALAFAADVPGHAPQPVVETAERRYLWQVINEVRAAVPRARFEQFAAALRRLNEVHTACPLLVAGG</sequence>
<protein>
    <submittedName>
        <fullName evidence="1">Uncharacterized protein</fullName>
    </submittedName>
</protein>
<dbReference type="eggNOG" id="ENOG5031K3J">
    <property type="taxonomic scope" value="Bacteria"/>
</dbReference>
<keyword evidence="2" id="KW-1185">Reference proteome</keyword>
<dbReference type="Proteomes" id="UP000192840">
    <property type="component" value="Unassembled WGS sequence"/>
</dbReference>
<dbReference type="AlphaFoldDB" id="A0A1W2DVN3"/>